<organism evidence="1 2">
    <name type="scientific">Sphingomonas kyeonggiensis</name>
    <dbReference type="NCBI Taxonomy" id="1268553"/>
    <lineage>
        <taxon>Bacteria</taxon>
        <taxon>Pseudomonadati</taxon>
        <taxon>Pseudomonadota</taxon>
        <taxon>Alphaproteobacteria</taxon>
        <taxon>Sphingomonadales</taxon>
        <taxon>Sphingomonadaceae</taxon>
        <taxon>Sphingomonas</taxon>
    </lineage>
</organism>
<accession>A0A7W7NR67</accession>
<dbReference type="InterPro" id="IPR010642">
    <property type="entry name" value="Invasion_prot_B"/>
</dbReference>
<evidence type="ECO:0000313" key="1">
    <source>
        <dbReference type="EMBL" id="MBB4837497.1"/>
    </source>
</evidence>
<dbReference type="RefSeq" id="WP_184162147.1">
    <property type="nucleotide sequence ID" value="NZ_JACHLN010000001.1"/>
</dbReference>
<dbReference type="Proteomes" id="UP000575241">
    <property type="component" value="Unassembled WGS sequence"/>
</dbReference>
<dbReference type="EMBL" id="JACHLN010000001">
    <property type="protein sequence ID" value="MBB4837497.1"/>
    <property type="molecule type" value="Genomic_DNA"/>
</dbReference>
<dbReference type="AlphaFoldDB" id="A0A7W7NR67"/>
<evidence type="ECO:0000313" key="2">
    <source>
        <dbReference type="Proteomes" id="UP000575241"/>
    </source>
</evidence>
<gene>
    <name evidence="1" type="ORF">HNP52_000548</name>
</gene>
<protein>
    <recommendedName>
        <fullName evidence="3">Invasion associated locus B (IalB) protein</fullName>
    </recommendedName>
</protein>
<proteinExistence type="predicted"/>
<reference evidence="1 2" key="1">
    <citation type="submission" date="2020-08" db="EMBL/GenBank/DDBJ databases">
        <title>Functional genomics of gut bacteria from endangered species of beetles.</title>
        <authorList>
            <person name="Carlos-Shanley C."/>
        </authorList>
    </citation>
    <scope>NUCLEOTIDE SEQUENCE [LARGE SCALE GENOMIC DNA]</scope>
    <source>
        <strain evidence="1 2">S00224</strain>
    </source>
</reference>
<sequence>MSALALLLLLQAQARTPLGTFDSWGAFRDSSPLRCFAIAQPVEKYREAKPFASIASWPRDGVRNQLHIRLSRTRAANARVTLSIGERRFELQAGDADAWAPDARTDAAIVTAMRAGRSMSVETVGANGAPFADSYALKGAATAIDAAALGCAGR</sequence>
<keyword evidence="2" id="KW-1185">Reference proteome</keyword>
<name>A0A7W7NR67_9SPHN</name>
<evidence type="ECO:0008006" key="3">
    <source>
        <dbReference type="Google" id="ProtNLM"/>
    </source>
</evidence>
<comment type="caution">
    <text evidence="1">The sequence shown here is derived from an EMBL/GenBank/DDBJ whole genome shotgun (WGS) entry which is preliminary data.</text>
</comment>
<dbReference type="Pfam" id="PF06776">
    <property type="entry name" value="IalB"/>
    <property type="match status" value="1"/>
</dbReference>